<dbReference type="PANTHER" id="PTHR45676:SF41">
    <property type="entry name" value="RING-H2 FINGER PROTEIN ATL66"/>
    <property type="match status" value="1"/>
</dbReference>
<dbReference type="Gene3D" id="3.30.40.10">
    <property type="entry name" value="Zinc/RING finger domain, C3HC4 (zinc finger)"/>
    <property type="match status" value="1"/>
</dbReference>
<name>A0A9D3V1C0_9ROSI</name>
<dbReference type="InterPro" id="IPR001841">
    <property type="entry name" value="Znf_RING"/>
</dbReference>
<keyword evidence="1" id="KW-0863">Zinc-finger</keyword>
<proteinExistence type="predicted"/>
<organism evidence="3 4">
    <name type="scientific">Gossypium stocksii</name>
    <dbReference type="NCBI Taxonomy" id="47602"/>
    <lineage>
        <taxon>Eukaryota</taxon>
        <taxon>Viridiplantae</taxon>
        <taxon>Streptophyta</taxon>
        <taxon>Embryophyta</taxon>
        <taxon>Tracheophyta</taxon>
        <taxon>Spermatophyta</taxon>
        <taxon>Magnoliopsida</taxon>
        <taxon>eudicotyledons</taxon>
        <taxon>Gunneridae</taxon>
        <taxon>Pentapetalae</taxon>
        <taxon>rosids</taxon>
        <taxon>malvids</taxon>
        <taxon>Malvales</taxon>
        <taxon>Malvaceae</taxon>
        <taxon>Malvoideae</taxon>
        <taxon>Gossypium</taxon>
    </lineage>
</organism>
<dbReference type="InterPro" id="IPR013083">
    <property type="entry name" value="Znf_RING/FYVE/PHD"/>
</dbReference>
<keyword evidence="4" id="KW-1185">Reference proteome</keyword>
<accession>A0A9D3V1C0</accession>
<dbReference type="PANTHER" id="PTHR45676">
    <property type="entry name" value="RING-H2 FINGER PROTEIN ATL51-RELATED"/>
    <property type="match status" value="1"/>
</dbReference>
<dbReference type="GO" id="GO:0008270">
    <property type="term" value="F:zinc ion binding"/>
    <property type="evidence" value="ECO:0007669"/>
    <property type="project" value="UniProtKB-KW"/>
</dbReference>
<keyword evidence="1" id="KW-0862">Zinc</keyword>
<dbReference type="OrthoDB" id="8062037at2759"/>
<evidence type="ECO:0000313" key="3">
    <source>
        <dbReference type="EMBL" id="KAH1066125.1"/>
    </source>
</evidence>
<evidence type="ECO:0000259" key="2">
    <source>
        <dbReference type="PROSITE" id="PS50089"/>
    </source>
</evidence>
<comment type="caution">
    <text evidence="3">The sequence shown here is derived from an EMBL/GenBank/DDBJ whole genome shotgun (WGS) entry which is preliminary data.</text>
</comment>
<sequence length="106" mass="11973">MECLVCLGTITEEFTVRVLLNCKHMFHVECIDTWLGSHTTYPIYSSRVEPRVQELCIRVQPMAPPLNENASISVAQAKKESGLLGSFARIQSSGDEVFDTRDLERQ</sequence>
<dbReference type="PROSITE" id="PS50089">
    <property type="entry name" value="ZF_RING_2"/>
    <property type="match status" value="1"/>
</dbReference>
<dbReference type="EMBL" id="JAIQCV010000009">
    <property type="protein sequence ID" value="KAH1066125.1"/>
    <property type="molecule type" value="Genomic_DNA"/>
</dbReference>
<gene>
    <name evidence="3" type="ORF">J1N35_031112</name>
</gene>
<dbReference type="Pfam" id="PF13639">
    <property type="entry name" value="zf-RING_2"/>
    <property type="match status" value="1"/>
</dbReference>
<protein>
    <recommendedName>
        <fullName evidence="2">RING-type domain-containing protein</fullName>
    </recommendedName>
</protein>
<dbReference type="Proteomes" id="UP000828251">
    <property type="component" value="Unassembled WGS sequence"/>
</dbReference>
<dbReference type="SUPFAM" id="SSF57850">
    <property type="entry name" value="RING/U-box"/>
    <property type="match status" value="1"/>
</dbReference>
<keyword evidence="1" id="KW-0479">Metal-binding</keyword>
<evidence type="ECO:0000256" key="1">
    <source>
        <dbReference type="PROSITE-ProRule" id="PRU00175"/>
    </source>
</evidence>
<evidence type="ECO:0000313" key="4">
    <source>
        <dbReference type="Proteomes" id="UP000828251"/>
    </source>
</evidence>
<dbReference type="AlphaFoldDB" id="A0A9D3V1C0"/>
<feature type="domain" description="RING-type" evidence="2">
    <location>
        <begin position="3"/>
        <end position="43"/>
    </location>
</feature>
<reference evidence="3 4" key="1">
    <citation type="journal article" date="2021" name="Plant Biotechnol. J.">
        <title>Multi-omics assisted identification of the key and species-specific regulatory components of drought-tolerant mechanisms in Gossypium stocksii.</title>
        <authorList>
            <person name="Yu D."/>
            <person name="Ke L."/>
            <person name="Zhang D."/>
            <person name="Wu Y."/>
            <person name="Sun Y."/>
            <person name="Mei J."/>
            <person name="Sun J."/>
            <person name="Sun Y."/>
        </authorList>
    </citation>
    <scope>NUCLEOTIDE SEQUENCE [LARGE SCALE GENOMIC DNA]</scope>
    <source>
        <strain evidence="4">cv. E1</strain>
        <tissue evidence="3">Leaf</tissue>
    </source>
</reference>